<reference evidence="2 3" key="1">
    <citation type="submission" date="2014-04" db="EMBL/GenBank/DDBJ databases">
        <authorList>
            <consortium name="DOE Joint Genome Institute"/>
            <person name="Kuo A."/>
            <person name="Kohler A."/>
            <person name="Nagy L.G."/>
            <person name="Floudas D."/>
            <person name="Copeland A."/>
            <person name="Barry K.W."/>
            <person name="Cichocki N."/>
            <person name="Veneault-Fourrey C."/>
            <person name="LaButti K."/>
            <person name="Lindquist E.A."/>
            <person name="Lipzen A."/>
            <person name="Lundell T."/>
            <person name="Morin E."/>
            <person name="Murat C."/>
            <person name="Sun H."/>
            <person name="Tunlid A."/>
            <person name="Henrissat B."/>
            <person name="Grigoriev I.V."/>
            <person name="Hibbett D.S."/>
            <person name="Martin F."/>
            <person name="Nordberg H.P."/>
            <person name="Cantor M.N."/>
            <person name="Hua S.X."/>
        </authorList>
    </citation>
    <scope>NUCLEOTIDE SEQUENCE [LARGE SCALE GENOMIC DNA]</scope>
    <source>
        <strain evidence="2 3">Foug A</strain>
    </source>
</reference>
<proteinExistence type="predicted"/>
<organism evidence="2 3">
    <name type="scientific">Scleroderma citrinum Foug A</name>
    <dbReference type="NCBI Taxonomy" id="1036808"/>
    <lineage>
        <taxon>Eukaryota</taxon>
        <taxon>Fungi</taxon>
        <taxon>Dikarya</taxon>
        <taxon>Basidiomycota</taxon>
        <taxon>Agaricomycotina</taxon>
        <taxon>Agaricomycetes</taxon>
        <taxon>Agaricomycetidae</taxon>
        <taxon>Boletales</taxon>
        <taxon>Sclerodermatineae</taxon>
        <taxon>Sclerodermataceae</taxon>
        <taxon>Scleroderma</taxon>
    </lineage>
</organism>
<protein>
    <submittedName>
        <fullName evidence="2">Uncharacterized protein</fullName>
    </submittedName>
</protein>
<dbReference type="EMBL" id="KN822764">
    <property type="protein sequence ID" value="KIM50064.1"/>
    <property type="molecule type" value="Genomic_DNA"/>
</dbReference>
<name>A0A0C3D0Z1_9AGAM</name>
<dbReference type="Proteomes" id="UP000053989">
    <property type="component" value="Unassembled WGS sequence"/>
</dbReference>
<evidence type="ECO:0000313" key="3">
    <source>
        <dbReference type="Proteomes" id="UP000053989"/>
    </source>
</evidence>
<accession>A0A0C3D0Z1</accession>
<feature type="compositionally biased region" description="Polar residues" evidence="1">
    <location>
        <begin position="12"/>
        <end position="22"/>
    </location>
</feature>
<dbReference type="HOGENOM" id="CLU_2980436_0_0_1"/>
<gene>
    <name evidence="2" type="ORF">SCLCIDRAFT_34708</name>
</gene>
<sequence length="58" mass="6342">MSIEGSEWSREGPSSNSKTSSLYLKKHHSHCKTMDTDEEDSYSSFGEDSLGSDDSGPP</sequence>
<evidence type="ECO:0000313" key="2">
    <source>
        <dbReference type="EMBL" id="KIM50064.1"/>
    </source>
</evidence>
<reference evidence="3" key="2">
    <citation type="submission" date="2015-01" db="EMBL/GenBank/DDBJ databases">
        <title>Evolutionary Origins and Diversification of the Mycorrhizal Mutualists.</title>
        <authorList>
            <consortium name="DOE Joint Genome Institute"/>
            <consortium name="Mycorrhizal Genomics Consortium"/>
            <person name="Kohler A."/>
            <person name="Kuo A."/>
            <person name="Nagy L.G."/>
            <person name="Floudas D."/>
            <person name="Copeland A."/>
            <person name="Barry K.W."/>
            <person name="Cichocki N."/>
            <person name="Veneault-Fourrey C."/>
            <person name="LaButti K."/>
            <person name="Lindquist E.A."/>
            <person name="Lipzen A."/>
            <person name="Lundell T."/>
            <person name="Morin E."/>
            <person name="Murat C."/>
            <person name="Riley R."/>
            <person name="Ohm R."/>
            <person name="Sun H."/>
            <person name="Tunlid A."/>
            <person name="Henrissat B."/>
            <person name="Grigoriev I.V."/>
            <person name="Hibbett D.S."/>
            <person name="Martin F."/>
        </authorList>
    </citation>
    <scope>NUCLEOTIDE SEQUENCE [LARGE SCALE GENOMIC DNA]</scope>
    <source>
        <strain evidence="3">Foug A</strain>
    </source>
</reference>
<dbReference type="AlphaFoldDB" id="A0A0C3D0Z1"/>
<evidence type="ECO:0000256" key="1">
    <source>
        <dbReference type="SAM" id="MobiDB-lite"/>
    </source>
</evidence>
<dbReference type="InParanoid" id="A0A0C3D0Z1"/>
<feature type="region of interest" description="Disordered" evidence="1">
    <location>
        <begin position="1"/>
        <end position="58"/>
    </location>
</feature>
<keyword evidence="3" id="KW-1185">Reference proteome</keyword>